<organism evidence="9">
    <name type="scientific">Phaffia rhodozyma</name>
    <name type="common">Yeast</name>
    <name type="synonym">Xanthophyllomyces dendrorhous</name>
    <dbReference type="NCBI Taxonomy" id="264483"/>
    <lineage>
        <taxon>Eukaryota</taxon>
        <taxon>Fungi</taxon>
        <taxon>Dikarya</taxon>
        <taxon>Basidiomycota</taxon>
        <taxon>Agaricomycotina</taxon>
        <taxon>Tremellomycetes</taxon>
        <taxon>Cystofilobasidiales</taxon>
        <taxon>Mrakiaceae</taxon>
        <taxon>Phaffia</taxon>
    </lineage>
</organism>
<comment type="cofactor">
    <cofactor evidence="1 6">
        <name>FAD</name>
        <dbReference type="ChEBI" id="CHEBI:57692"/>
    </cofactor>
</comment>
<dbReference type="GO" id="GO:0071949">
    <property type="term" value="F:FAD binding"/>
    <property type="evidence" value="ECO:0007669"/>
    <property type="project" value="InterPro"/>
</dbReference>
<accession>A0A0F7SQ35</accession>
<dbReference type="InterPro" id="IPR023209">
    <property type="entry name" value="DAO"/>
</dbReference>
<reference evidence="9" key="1">
    <citation type="submission" date="2014-08" db="EMBL/GenBank/DDBJ databases">
        <authorList>
            <person name="Sharma Rahul"/>
            <person name="Thines Marco"/>
        </authorList>
    </citation>
    <scope>NUCLEOTIDE SEQUENCE</scope>
</reference>
<feature type="binding site" evidence="6">
    <location>
        <position position="338"/>
    </location>
    <ligand>
        <name>D-dopa</name>
        <dbReference type="ChEBI" id="CHEBI:149689"/>
    </ligand>
</feature>
<dbReference type="PIRSF" id="PIRSF000189">
    <property type="entry name" value="D-aa_oxidase"/>
    <property type="match status" value="1"/>
</dbReference>
<evidence type="ECO:0000256" key="1">
    <source>
        <dbReference type="ARBA" id="ARBA00001974"/>
    </source>
</evidence>
<dbReference type="InterPro" id="IPR006076">
    <property type="entry name" value="FAD-dep_OxRdtase"/>
</dbReference>
<dbReference type="GO" id="GO:0019478">
    <property type="term" value="P:D-amino acid catabolic process"/>
    <property type="evidence" value="ECO:0007669"/>
    <property type="project" value="TreeGrafter"/>
</dbReference>
<feature type="domain" description="FAD dependent oxidoreductase" evidence="8">
    <location>
        <begin position="15"/>
        <end position="407"/>
    </location>
</feature>
<sequence length="411" mass="44925">MAIGITERVSLDAPIVVLGCGIIGLTTAIRLIESQLNPNKNVHILADHLPSDVLSAYYASTAAGAHHLSFADDGDERQRKWDRRTFEVMLTEWRMLGEQSGLMKITQTEYYDGDEKHLAILEEHPDFVIHPTSELPSFATHSVSFTSLTMNPAPYLSRLVADFLTLGGKIHRLHVPSLHSLSSPQVLALLDGRVPSKVIVCAGIGALTLGGVEDQTVFPVRGQVIRVHAPWVRTGWTRQIGKLAGGEGGERTYVIPRENGDVIVGGTREVDDWLPTPREETTSSIISRAIEICPSLVPPHLQQTSNPTESSLETTATPLVSEGSILNPLKQNVIVGFRPSRVEGIRLERGPDIILPRPRSASKSNANMNAEDEGEESKWKMKVFYNYGHGGAGWQSSWGTAEDIVDLALAD</sequence>
<dbReference type="SUPFAM" id="SSF54373">
    <property type="entry name" value="FAD-linked reductases, C-terminal domain"/>
    <property type="match status" value="1"/>
</dbReference>
<feature type="binding site" evidence="6">
    <location>
        <position position="391"/>
    </location>
    <ligand>
        <name>D-dopa</name>
        <dbReference type="ChEBI" id="CHEBI:149689"/>
    </ligand>
</feature>
<keyword evidence="4 6" id="KW-0274">FAD</keyword>
<evidence type="ECO:0000256" key="4">
    <source>
        <dbReference type="ARBA" id="ARBA00022827"/>
    </source>
</evidence>
<dbReference type="GO" id="GO:0005737">
    <property type="term" value="C:cytoplasm"/>
    <property type="evidence" value="ECO:0007669"/>
    <property type="project" value="TreeGrafter"/>
</dbReference>
<feature type="binding site" evidence="6">
    <location>
        <position position="253"/>
    </location>
    <ligand>
        <name>D-dopa</name>
        <dbReference type="ChEBI" id="CHEBI:149689"/>
    </ligand>
</feature>
<evidence type="ECO:0000256" key="5">
    <source>
        <dbReference type="ARBA" id="ARBA00023002"/>
    </source>
</evidence>
<proteinExistence type="inferred from homology"/>
<dbReference type="PANTHER" id="PTHR11530">
    <property type="entry name" value="D-AMINO ACID OXIDASE"/>
    <property type="match status" value="1"/>
</dbReference>
<name>A0A0F7SQ35_PHARH</name>
<evidence type="ECO:0000259" key="8">
    <source>
        <dbReference type="Pfam" id="PF01266"/>
    </source>
</evidence>
<dbReference type="Gene3D" id="3.30.9.10">
    <property type="entry name" value="D-Amino Acid Oxidase, subunit A, domain 2"/>
    <property type="match status" value="1"/>
</dbReference>
<dbReference type="AlphaFoldDB" id="A0A0F7SQ35"/>
<dbReference type="Pfam" id="PF01266">
    <property type="entry name" value="DAO"/>
    <property type="match status" value="1"/>
</dbReference>
<feature type="region of interest" description="Disordered" evidence="7">
    <location>
        <begin position="356"/>
        <end position="375"/>
    </location>
</feature>
<evidence type="ECO:0000256" key="3">
    <source>
        <dbReference type="ARBA" id="ARBA00022630"/>
    </source>
</evidence>
<dbReference type="EMBL" id="LN483124">
    <property type="protein sequence ID" value="CED82248.1"/>
    <property type="molecule type" value="Genomic_DNA"/>
</dbReference>
<dbReference type="Gene3D" id="3.40.50.720">
    <property type="entry name" value="NAD(P)-binding Rossmann-like Domain"/>
    <property type="match status" value="1"/>
</dbReference>
<protein>
    <submittedName>
        <fullName evidence="9">D-aspartate oxidase</fullName>
    </submittedName>
</protein>
<dbReference type="SUPFAM" id="SSF51971">
    <property type="entry name" value="Nucleotide-binding domain"/>
    <property type="match status" value="1"/>
</dbReference>
<feature type="binding site" evidence="6">
    <location>
        <position position="175"/>
    </location>
    <ligand>
        <name>FAD</name>
        <dbReference type="ChEBI" id="CHEBI:57692"/>
    </ligand>
</feature>
<comment type="similarity">
    <text evidence="2">Belongs to the DAMOX/DASOX family.</text>
</comment>
<keyword evidence="3" id="KW-0285">Flavoprotein</keyword>
<dbReference type="GO" id="GO:0003884">
    <property type="term" value="F:D-amino-acid oxidase activity"/>
    <property type="evidence" value="ECO:0007669"/>
    <property type="project" value="InterPro"/>
</dbReference>
<evidence type="ECO:0000256" key="2">
    <source>
        <dbReference type="ARBA" id="ARBA00006730"/>
    </source>
</evidence>
<evidence type="ECO:0000256" key="7">
    <source>
        <dbReference type="SAM" id="MobiDB-lite"/>
    </source>
</evidence>
<evidence type="ECO:0000313" key="9">
    <source>
        <dbReference type="EMBL" id="CED82248.1"/>
    </source>
</evidence>
<dbReference type="PANTHER" id="PTHR11530:SF11">
    <property type="entry name" value="D-ASPARTATE OXIDASE"/>
    <property type="match status" value="1"/>
</dbReference>
<evidence type="ECO:0000256" key="6">
    <source>
        <dbReference type="PIRSR" id="PIRSR000189-1"/>
    </source>
</evidence>
<keyword evidence="5" id="KW-0560">Oxidoreductase</keyword>